<accession>A0A378K6G9</accession>
<dbReference type="AlphaFoldDB" id="A0A378K6G9"/>
<keyword evidence="1" id="KW-0175">Coiled coil</keyword>
<evidence type="ECO:0000256" key="1">
    <source>
        <dbReference type="SAM" id="Coils"/>
    </source>
</evidence>
<dbReference type="Proteomes" id="UP000254631">
    <property type="component" value="Unassembled WGS sequence"/>
</dbReference>
<dbReference type="EMBL" id="UGOL01000001">
    <property type="protein sequence ID" value="STX80528.1"/>
    <property type="molecule type" value="Genomic_DNA"/>
</dbReference>
<dbReference type="RefSeq" id="WP_027219209.1">
    <property type="nucleotide sequence ID" value="NZ_CAXYJC010000002.1"/>
</dbReference>
<feature type="coiled-coil region" evidence="1">
    <location>
        <begin position="119"/>
        <end position="146"/>
    </location>
</feature>
<name>A0A378K6G9_LEGPN</name>
<evidence type="ECO:0000313" key="3">
    <source>
        <dbReference type="Proteomes" id="UP000254631"/>
    </source>
</evidence>
<evidence type="ECO:0000313" key="2">
    <source>
        <dbReference type="EMBL" id="STX80528.1"/>
    </source>
</evidence>
<sequence>MKNFKYLTDKKFGKSRYVKEGPCYRTIICAAFLEYHILNKCEQTLIAKIQELIQCFHETKEFSLFWGTEHKEILLEMYPVLMKEQWGFLVVDHTGGCFPLVIYPYTNKYFDDTPNAARCAGLLRTIENIEKEKDRLVNLIVKYEDIYDGQTDLTYDDFQDELHSFIYSTRKGQNK</sequence>
<organism evidence="2 3">
    <name type="scientific">Legionella pneumophila</name>
    <dbReference type="NCBI Taxonomy" id="446"/>
    <lineage>
        <taxon>Bacteria</taxon>
        <taxon>Pseudomonadati</taxon>
        <taxon>Pseudomonadota</taxon>
        <taxon>Gammaproteobacteria</taxon>
        <taxon>Legionellales</taxon>
        <taxon>Legionellaceae</taxon>
        <taxon>Legionella</taxon>
    </lineage>
</organism>
<proteinExistence type="predicted"/>
<gene>
    <name evidence="2" type="ORF">NCTC12000_02544</name>
</gene>
<protein>
    <submittedName>
        <fullName evidence="2">Uncharacterized protein</fullName>
    </submittedName>
</protein>
<reference evidence="2 3" key="1">
    <citation type="submission" date="2018-06" db="EMBL/GenBank/DDBJ databases">
        <authorList>
            <consortium name="Pathogen Informatics"/>
            <person name="Doyle S."/>
        </authorList>
    </citation>
    <scope>NUCLEOTIDE SEQUENCE [LARGE SCALE GENOMIC DNA]</scope>
    <source>
        <strain evidence="2 3">NCTC12000</strain>
    </source>
</reference>